<feature type="domain" description="ATPsynthase alpha/beta subunit barrel-sandwich" evidence="12">
    <location>
        <begin position="119"/>
        <end position="207"/>
    </location>
</feature>
<keyword evidence="6" id="KW-0067">ATP-binding</keyword>
<comment type="caution">
    <text evidence="14">The sequence shown here is derived from an EMBL/GenBank/DDBJ whole genome shotgun (WGS) entry which is preliminary data.</text>
</comment>
<evidence type="ECO:0000256" key="2">
    <source>
        <dbReference type="ARBA" id="ARBA00012473"/>
    </source>
</evidence>
<dbReference type="Pfam" id="PF02874">
    <property type="entry name" value="ATP-synt_ab_N"/>
    <property type="match status" value="1"/>
</dbReference>
<evidence type="ECO:0000256" key="4">
    <source>
        <dbReference type="ARBA" id="ARBA00022741"/>
    </source>
</evidence>
<dbReference type="InterPro" id="IPR036121">
    <property type="entry name" value="ATPase_F1/V1/A1_a/bsu_N_sf"/>
</dbReference>
<dbReference type="PANTHER" id="PTHR43607:SF1">
    <property type="entry name" value="H(+)-TRANSPORTING TWO-SECTOR ATPASE"/>
    <property type="match status" value="1"/>
</dbReference>
<dbReference type="Gene3D" id="3.40.50.300">
    <property type="entry name" value="P-loop containing nucleotide triphosphate hydrolases"/>
    <property type="match status" value="1"/>
</dbReference>
<evidence type="ECO:0000256" key="6">
    <source>
        <dbReference type="ARBA" id="ARBA00022840"/>
    </source>
</evidence>
<keyword evidence="5" id="KW-0375">Hydrogen ion transport</keyword>
<evidence type="ECO:0000256" key="3">
    <source>
        <dbReference type="ARBA" id="ARBA00022448"/>
    </source>
</evidence>
<protein>
    <recommendedName>
        <fullName evidence="2">H(+)-transporting two-sector ATPase</fullName>
        <ecNumber evidence="2">7.1.2.2</ecNumber>
    </recommendedName>
</protein>
<dbReference type="Gene3D" id="2.40.50.100">
    <property type="match status" value="1"/>
</dbReference>
<keyword evidence="15" id="KW-1185">Reference proteome</keyword>
<dbReference type="HAMAP" id="MF_00309">
    <property type="entry name" value="ATP_synth_A_arch"/>
    <property type="match status" value="1"/>
</dbReference>
<dbReference type="InterPro" id="IPR004100">
    <property type="entry name" value="ATPase_F1/V1/A1_a/bsu_N"/>
</dbReference>
<comment type="catalytic activity">
    <reaction evidence="9">
        <text>ATP + H2O + 4 H(+)(in) = ADP + phosphate + 5 H(+)(out)</text>
        <dbReference type="Rhea" id="RHEA:57720"/>
        <dbReference type="ChEBI" id="CHEBI:15377"/>
        <dbReference type="ChEBI" id="CHEBI:15378"/>
        <dbReference type="ChEBI" id="CHEBI:30616"/>
        <dbReference type="ChEBI" id="CHEBI:43474"/>
        <dbReference type="ChEBI" id="CHEBI:456216"/>
        <dbReference type="EC" id="7.1.2.2"/>
    </reaction>
</comment>
<dbReference type="SUPFAM" id="SSF47917">
    <property type="entry name" value="C-terminal domain of alpha and beta subunits of F1 ATP synthase"/>
    <property type="match status" value="1"/>
</dbReference>
<feature type="domain" description="ATPase F1/V1/A1 complex alpha/beta subunit N-terminal" evidence="11">
    <location>
        <begin position="16"/>
        <end position="77"/>
    </location>
</feature>
<dbReference type="CDD" id="cd01134">
    <property type="entry name" value="V_A-ATPase_A"/>
    <property type="match status" value="1"/>
</dbReference>
<dbReference type="EC" id="7.1.2.2" evidence="2"/>
<dbReference type="CDD" id="cd18119">
    <property type="entry name" value="ATP-synt_V_A-type_alpha_N"/>
    <property type="match status" value="1"/>
</dbReference>
<dbReference type="InterPro" id="IPR024034">
    <property type="entry name" value="ATPase_F1/V1_b/a_C"/>
</dbReference>
<dbReference type="EMBL" id="BQXS01000269">
    <property type="protein sequence ID" value="GKT28402.1"/>
    <property type="molecule type" value="Genomic_DNA"/>
</dbReference>
<evidence type="ECO:0000259" key="10">
    <source>
        <dbReference type="Pfam" id="PF00006"/>
    </source>
</evidence>
<dbReference type="InterPro" id="IPR022878">
    <property type="entry name" value="V-ATPase_asu"/>
</dbReference>
<evidence type="ECO:0000259" key="13">
    <source>
        <dbReference type="Pfam" id="PF22919"/>
    </source>
</evidence>
<dbReference type="CDD" id="cd18111">
    <property type="entry name" value="ATP-synt_V_A-type_alpha_C"/>
    <property type="match status" value="1"/>
</dbReference>
<accession>A0ABQ5K939</accession>
<dbReference type="InterPro" id="IPR031686">
    <property type="entry name" value="ATP-synth_a_Xtn"/>
</dbReference>
<dbReference type="SUPFAM" id="SSF52540">
    <property type="entry name" value="P-loop containing nucleoside triphosphate hydrolases"/>
    <property type="match status" value="1"/>
</dbReference>
<reference evidence="14" key="1">
    <citation type="submission" date="2022-03" db="EMBL/GenBank/DDBJ databases">
        <title>Draft genome sequence of Aduncisulcus paluster, a free-living microaerophilic Fornicata.</title>
        <authorList>
            <person name="Yuyama I."/>
            <person name="Kume K."/>
            <person name="Tamura T."/>
            <person name="Inagaki Y."/>
            <person name="Hashimoto T."/>
        </authorList>
    </citation>
    <scope>NUCLEOTIDE SEQUENCE</scope>
    <source>
        <strain evidence="14">NY0171</strain>
    </source>
</reference>
<keyword evidence="7" id="KW-1278">Translocase</keyword>
<dbReference type="NCBIfam" id="NF003220">
    <property type="entry name" value="PRK04192.1"/>
    <property type="match status" value="1"/>
</dbReference>
<dbReference type="NCBIfam" id="TIGR01042">
    <property type="entry name" value="V-ATPase_V1_A"/>
    <property type="match status" value="1"/>
</dbReference>
<dbReference type="Gene3D" id="2.40.30.20">
    <property type="match status" value="1"/>
</dbReference>
<comment type="similarity">
    <text evidence="1">Belongs to the ATPase alpha/beta chains family.</text>
</comment>
<feature type="domain" description="ATPase F1/V1/A1 complex alpha/beta subunit nucleotide-binding" evidence="10">
    <location>
        <begin position="225"/>
        <end position="450"/>
    </location>
</feature>
<keyword evidence="4" id="KW-0547">Nucleotide-binding</keyword>
<dbReference type="Pfam" id="PF22919">
    <property type="entry name" value="ATP-synt_VA_C"/>
    <property type="match status" value="1"/>
</dbReference>
<organism evidence="14 15">
    <name type="scientific">Aduncisulcus paluster</name>
    <dbReference type="NCBI Taxonomy" id="2918883"/>
    <lineage>
        <taxon>Eukaryota</taxon>
        <taxon>Metamonada</taxon>
        <taxon>Carpediemonas-like organisms</taxon>
        <taxon>Aduncisulcus</taxon>
    </lineage>
</organism>
<evidence type="ECO:0000259" key="11">
    <source>
        <dbReference type="Pfam" id="PF02874"/>
    </source>
</evidence>
<dbReference type="InterPro" id="IPR020003">
    <property type="entry name" value="ATPase_a/bsu_AS"/>
</dbReference>
<feature type="domain" description="ATP synthase A/B type C-terminal" evidence="13">
    <location>
        <begin position="459"/>
        <end position="549"/>
    </location>
</feature>
<name>A0ABQ5K939_9EUKA</name>
<proteinExistence type="inferred from homology"/>
<gene>
    <name evidence="14" type="ORF">ADUPG1_000626</name>
</gene>
<evidence type="ECO:0000313" key="15">
    <source>
        <dbReference type="Proteomes" id="UP001057375"/>
    </source>
</evidence>
<dbReference type="Pfam" id="PF16886">
    <property type="entry name" value="ATP-synt_ab_Xtn"/>
    <property type="match status" value="1"/>
</dbReference>
<sequence>MSRVEFEVPESKVGKILSISGPVVVAEGLEGSRMYELVRVGVLKLVGEIIQLDRDRATIQVYEETGGLMVGEPVERTSFPLSVELGPGVMGSIFDGIQRPLDKIASVTDSVFIPRGIYVSPLNRDKEWEFTPADGITIDSLLTGGDIFGVVPENSLTDHSIMVPPNAAGTVKYIAEAGNYTIDDTVLELEYAGKTHKYTMAQIWPVRKPRPVAKSLSSDMPLFTGQRVLDALFPVPQGGTTAIPGAFGVGKTCISHAVSKHSNSDGVVYAAVGERGNEVCEILTEFPELKVEIDGREESVMKRTVCIANASNMPVAAREASMYTAVTIAEYYRDMGRNFSVIADSTSRWAEALREISGRLAEMPAEQGMPAHLGARLHSFYERAGKVQCLGGPHREGSITIIGAVSPPGGDFSDIVCVNTLSIVQTFWGLDKKLAQRKHFPAVNYGISYSKGFPSLMDYYEKHHPGFMEMRTAAQRLLQTETELMGIVQLVGRENLGERDKLVLETARLLREGFLQQNSFTPKFEGNCPFYKTVGMLKNILHFHELADDALIRKGVKDEEEEEEVGAMDTPGGTLRFAHIYTGCSPVIQRLARMKFEDPRDGQDVLEGRLEKLYEDITESVAAVVEGE</sequence>
<evidence type="ECO:0000256" key="5">
    <source>
        <dbReference type="ARBA" id="ARBA00022781"/>
    </source>
</evidence>
<evidence type="ECO:0000256" key="1">
    <source>
        <dbReference type="ARBA" id="ARBA00008936"/>
    </source>
</evidence>
<dbReference type="Proteomes" id="UP001057375">
    <property type="component" value="Unassembled WGS sequence"/>
</dbReference>
<dbReference type="Pfam" id="PF00006">
    <property type="entry name" value="ATP-synt_ab"/>
    <property type="match status" value="1"/>
</dbReference>
<keyword evidence="8" id="KW-0406">Ion transport</keyword>
<dbReference type="InterPro" id="IPR005725">
    <property type="entry name" value="ATPase_V1-cplx_asu"/>
</dbReference>
<dbReference type="SUPFAM" id="SSF50615">
    <property type="entry name" value="N-terminal domain of alpha and beta subunits of F1 ATP synthase"/>
    <property type="match status" value="1"/>
</dbReference>
<keyword evidence="3" id="KW-0813">Transport</keyword>
<dbReference type="PROSITE" id="PS00152">
    <property type="entry name" value="ATPASE_ALPHA_BETA"/>
    <property type="match status" value="1"/>
</dbReference>
<evidence type="ECO:0000259" key="12">
    <source>
        <dbReference type="Pfam" id="PF16886"/>
    </source>
</evidence>
<dbReference type="PANTHER" id="PTHR43607">
    <property type="entry name" value="V-TYPE PROTON ATPASE CATALYTIC SUBUNIT A"/>
    <property type="match status" value="1"/>
</dbReference>
<evidence type="ECO:0000256" key="8">
    <source>
        <dbReference type="ARBA" id="ARBA00023065"/>
    </source>
</evidence>
<evidence type="ECO:0000313" key="14">
    <source>
        <dbReference type="EMBL" id="GKT28402.1"/>
    </source>
</evidence>
<dbReference type="InterPro" id="IPR027417">
    <property type="entry name" value="P-loop_NTPase"/>
</dbReference>
<dbReference type="InterPro" id="IPR000194">
    <property type="entry name" value="ATPase_F1/V1/A1_a/bsu_nucl-bd"/>
</dbReference>
<dbReference type="InterPro" id="IPR023366">
    <property type="entry name" value="ATP_synth_asu-like_sf"/>
</dbReference>
<dbReference type="InterPro" id="IPR055190">
    <property type="entry name" value="ATP-synt_VA_C"/>
</dbReference>
<evidence type="ECO:0000256" key="9">
    <source>
        <dbReference type="ARBA" id="ARBA00048383"/>
    </source>
</evidence>
<dbReference type="Gene3D" id="1.10.1140.10">
    <property type="entry name" value="Bovine Mitochondrial F1-atpase, Atp Synthase Beta Chain, Chain D, domain 3"/>
    <property type="match status" value="1"/>
</dbReference>
<evidence type="ECO:0000256" key="7">
    <source>
        <dbReference type="ARBA" id="ARBA00022967"/>
    </source>
</evidence>